<gene>
    <name evidence="12" type="ORF">COCSUDRAFT_49391</name>
</gene>
<evidence type="ECO:0000256" key="7">
    <source>
        <dbReference type="ARBA" id="ARBA00023277"/>
    </source>
</evidence>
<comment type="similarity">
    <text evidence="8">Belongs to the glycosyltransferase 68 family.</text>
</comment>
<keyword evidence="11" id="KW-0812">Transmembrane</keyword>
<keyword evidence="13" id="KW-1185">Reference proteome</keyword>
<dbReference type="InterPro" id="IPR045130">
    <property type="entry name" value="OFUT2-like"/>
</dbReference>
<organism evidence="12 13">
    <name type="scientific">Coccomyxa subellipsoidea (strain C-169)</name>
    <name type="common">Green microalga</name>
    <dbReference type="NCBI Taxonomy" id="574566"/>
    <lineage>
        <taxon>Eukaryota</taxon>
        <taxon>Viridiplantae</taxon>
        <taxon>Chlorophyta</taxon>
        <taxon>core chlorophytes</taxon>
        <taxon>Trebouxiophyceae</taxon>
        <taxon>Trebouxiophyceae incertae sedis</taxon>
        <taxon>Coccomyxaceae</taxon>
        <taxon>Coccomyxa</taxon>
        <taxon>Coccomyxa subellipsoidea</taxon>
    </lineage>
</organism>
<dbReference type="KEGG" id="csl:COCSUDRAFT_49391"/>
<comment type="similarity">
    <text evidence="3">Belongs to the glycosyltransferase GT106 family.</text>
</comment>
<evidence type="ECO:0000256" key="6">
    <source>
        <dbReference type="ARBA" id="ARBA00023253"/>
    </source>
</evidence>
<sequence>MIISHELLRCLDPSSGKIFLSRIMDVRCSSALLSCIMNVISERNDRIRSVQKAATRQKGAFRMFLIALRSCAWYHRIGTLILLLLLIDCSGIVVRGKGHSHNAEVYLVPGAYHGLSNQRMCIANAIAMALRKHWTLVLPELRFNYPDVPNLYSEPFEFFFDLSALKTLSSYGLSVATSLPMSKHQVCLTQLQHSLDHAISPSMHTLDAWADRHGVVCLHDRHTIDNPWTEQYMNDVLKQQIRKALRPSLQFREEIENALSRLKEIMGTLHFLALHARMEDDWKNYCKGELFQGDLCYIGEEGLVSFLLEDLKLKNKSAVYIASGGKKSNMTLFCKTFQCFTKDDVWQPTTSLIPHAEASLVNSYVDFLITQQAYSFVGNRHSTFSMELYHIFRDNGKIATFANELKCPPGKNVTYLGCKPVNILSCCS</sequence>
<protein>
    <recommendedName>
        <fullName evidence="9">GDP-fucose protein O-fucosyltransferase 2</fullName>
    </recommendedName>
    <alternativeName>
        <fullName evidence="10">O-fucosyltransferase family protein</fullName>
    </alternativeName>
</protein>
<dbReference type="PANTHER" id="PTHR13398:SF0">
    <property type="entry name" value="GDP-FUCOSE PROTEIN O-FUCOSYLTRANSFERASE 2"/>
    <property type="match status" value="1"/>
</dbReference>
<dbReference type="Pfam" id="PF10250">
    <property type="entry name" value="O-FucT"/>
    <property type="match status" value="1"/>
</dbReference>
<evidence type="ECO:0000256" key="11">
    <source>
        <dbReference type="SAM" id="Phobius"/>
    </source>
</evidence>
<dbReference type="CDD" id="cd11296">
    <property type="entry name" value="O-FucT_like"/>
    <property type="match status" value="1"/>
</dbReference>
<evidence type="ECO:0000256" key="9">
    <source>
        <dbReference type="ARBA" id="ARBA00026232"/>
    </source>
</evidence>
<dbReference type="RefSeq" id="XP_005642607.1">
    <property type="nucleotide sequence ID" value="XM_005642550.1"/>
</dbReference>
<evidence type="ECO:0000256" key="1">
    <source>
        <dbReference type="ARBA" id="ARBA00004240"/>
    </source>
</evidence>
<dbReference type="GO" id="GO:0046922">
    <property type="term" value="F:peptide-O-fucosyltransferase activity"/>
    <property type="evidence" value="ECO:0007669"/>
    <property type="project" value="InterPro"/>
</dbReference>
<comment type="pathway">
    <text evidence="2">Protein modification; protein glycosylation.</text>
</comment>
<keyword evidence="11" id="KW-0472">Membrane</keyword>
<evidence type="ECO:0000256" key="5">
    <source>
        <dbReference type="ARBA" id="ARBA00022824"/>
    </source>
</evidence>
<keyword evidence="6" id="KW-0294">Fucose metabolism</keyword>
<keyword evidence="4" id="KW-0808">Transferase</keyword>
<accession>I0YI44</accession>
<evidence type="ECO:0000313" key="13">
    <source>
        <dbReference type="Proteomes" id="UP000007264"/>
    </source>
</evidence>
<evidence type="ECO:0000256" key="10">
    <source>
        <dbReference type="ARBA" id="ARBA00030350"/>
    </source>
</evidence>
<comment type="caution">
    <text evidence="12">The sequence shown here is derived from an EMBL/GenBank/DDBJ whole genome shotgun (WGS) entry which is preliminary data.</text>
</comment>
<evidence type="ECO:0000313" key="12">
    <source>
        <dbReference type="EMBL" id="EIE18063.1"/>
    </source>
</evidence>
<evidence type="ECO:0000256" key="2">
    <source>
        <dbReference type="ARBA" id="ARBA00004922"/>
    </source>
</evidence>
<dbReference type="Gene3D" id="3.40.50.11350">
    <property type="match status" value="1"/>
</dbReference>
<dbReference type="EMBL" id="AGSI01000027">
    <property type="protein sequence ID" value="EIE18063.1"/>
    <property type="molecule type" value="Genomic_DNA"/>
</dbReference>
<dbReference type="AlphaFoldDB" id="I0YI44"/>
<keyword evidence="7" id="KW-0119">Carbohydrate metabolism</keyword>
<keyword evidence="11" id="KW-1133">Transmembrane helix</keyword>
<reference evidence="12 13" key="1">
    <citation type="journal article" date="2012" name="Genome Biol.">
        <title>The genome of the polar eukaryotic microalga coccomyxa subellipsoidea reveals traits of cold adaptation.</title>
        <authorList>
            <person name="Blanc G."/>
            <person name="Agarkova I."/>
            <person name="Grimwood J."/>
            <person name="Kuo A."/>
            <person name="Brueggeman A."/>
            <person name="Dunigan D."/>
            <person name="Gurnon J."/>
            <person name="Ladunga I."/>
            <person name="Lindquist E."/>
            <person name="Lucas S."/>
            <person name="Pangilinan J."/>
            <person name="Proschold T."/>
            <person name="Salamov A."/>
            <person name="Schmutz J."/>
            <person name="Weeks D."/>
            <person name="Yamada T."/>
            <person name="Claverie J.M."/>
            <person name="Grigoriev I."/>
            <person name="Van Etten J."/>
            <person name="Lomsadze A."/>
            <person name="Borodovsky M."/>
        </authorList>
    </citation>
    <scope>NUCLEOTIDE SEQUENCE [LARGE SCALE GENOMIC DNA]</scope>
    <source>
        <strain evidence="12 13">C-169</strain>
    </source>
</reference>
<dbReference type="Proteomes" id="UP000007264">
    <property type="component" value="Unassembled WGS sequence"/>
</dbReference>
<dbReference type="OrthoDB" id="204567at2759"/>
<feature type="transmembrane region" description="Helical" evidence="11">
    <location>
        <begin position="61"/>
        <end position="87"/>
    </location>
</feature>
<dbReference type="GeneID" id="17036017"/>
<dbReference type="PANTHER" id="PTHR13398">
    <property type="entry name" value="GDP-FUCOSE PROTEIN O-FUCOSYLTRANSFERASE 2"/>
    <property type="match status" value="1"/>
</dbReference>
<dbReference type="InterPro" id="IPR019378">
    <property type="entry name" value="GDP-Fuc_O-FucTrfase"/>
</dbReference>
<comment type="subcellular location">
    <subcellularLocation>
        <location evidence="1">Endoplasmic reticulum</location>
    </subcellularLocation>
</comment>
<evidence type="ECO:0000256" key="4">
    <source>
        <dbReference type="ARBA" id="ARBA00022679"/>
    </source>
</evidence>
<evidence type="ECO:0000256" key="8">
    <source>
        <dbReference type="ARBA" id="ARBA00025803"/>
    </source>
</evidence>
<dbReference type="GO" id="GO:0005783">
    <property type="term" value="C:endoplasmic reticulum"/>
    <property type="evidence" value="ECO:0007669"/>
    <property type="project" value="UniProtKB-SubCell"/>
</dbReference>
<evidence type="ECO:0000256" key="3">
    <source>
        <dbReference type="ARBA" id="ARBA00007737"/>
    </source>
</evidence>
<keyword evidence="5" id="KW-0256">Endoplasmic reticulum</keyword>
<name>I0YI44_COCSC</name>
<dbReference type="GO" id="GO:0006004">
    <property type="term" value="P:fucose metabolic process"/>
    <property type="evidence" value="ECO:0007669"/>
    <property type="project" value="UniProtKB-KW"/>
</dbReference>
<proteinExistence type="inferred from homology"/>